<organism evidence="5 6">
    <name type="scientific">Glacieibacterium arshaanense</name>
    <dbReference type="NCBI Taxonomy" id="2511025"/>
    <lineage>
        <taxon>Bacteria</taxon>
        <taxon>Pseudomonadati</taxon>
        <taxon>Pseudomonadota</taxon>
        <taxon>Alphaproteobacteria</taxon>
        <taxon>Sphingomonadales</taxon>
        <taxon>Sphingosinicellaceae</taxon>
        <taxon>Glacieibacterium</taxon>
    </lineage>
</organism>
<dbReference type="SUPFAM" id="SSF51206">
    <property type="entry name" value="cAMP-binding domain-like"/>
    <property type="match status" value="1"/>
</dbReference>
<evidence type="ECO:0000313" key="6">
    <source>
        <dbReference type="Proteomes" id="UP000297737"/>
    </source>
</evidence>
<dbReference type="AlphaFoldDB" id="A0A4Y9EMA2"/>
<dbReference type="InterPro" id="IPR036388">
    <property type="entry name" value="WH-like_DNA-bd_sf"/>
</dbReference>
<evidence type="ECO:0000259" key="4">
    <source>
        <dbReference type="Pfam" id="PF13545"/>
    </source>
</evidence>
<dbReference type="Gene3D" id="2.60.120.10">
    <property type="entry name" value="Jelly Rolls"/>
    <property type="match status" value="1"/>
</dbReference>
<evidence type="ECO:0000256" key="2">
    <source>
        <dbReference type="ARBA" id="ARBA00023125"/>
    </source>
</evidence>
<dbReference type="PROSITE" id="PS51257">
    <property type="entry name" value="PROKAR_LIPOPROTEIN"/>
    <property type="match status" value="1"/>
</dbReference>
<evidence type="ECO:0000256" key="3">
    <source>
        <dbReference type="ARBA" id="ARBA00023163"/>
    </source>
</evidence>
<dbReference type="RefSeq" id="WP_135245724.1">
    <property type="nucleotide sequence ID" value="NZ_SIHO01000002.1"/>
</dbReference>
<dbReference type="InterPro" id="IPR014710">
    <property type="entry name" value="RmlC-like_jellyroll"/>
</dbReference>
<protein>
    <submittedName>
        <fullName evidence="5">Crp/Fnr family transcriptional regulator</fullName>
    </submittedName>
</protein>
<dbReference type="InterPro" id="IPR012318">
    <property type="entry name" value="HTH_CRP"/>
</dbReference>
<dbReference type="SUPFAM" id="SSF46785">
    <property type="entry name" value="Winged helix' DNA-binding domain"/>
    <property type="match status" value="1"/>
</dbReference>
<gene>
    <name evidence="5" type="ORF">EUV02_08020</name>
</gene>
<keyword evidence="3" id="KW-0804">Transcription</keyword>
<evidence type="ECO:0000313" key="5">
    <source>
        <dbReference type="EMBL" id="TFU03132.1"/>
    </source>
</evidence>
<keyword evidence="1" id="KW-0805">Transcription regulation</keyword>
<feature type="domain" description="HTH crp-type" evidence="4">
    <location>
        <begin position="155"/>
        <end position="227"/>
    </location>
</feature>
<dbReference type="InterPro" id="IPR018490">
    <property type="entry name" value="cNMP-bd_dom_sf"/>
</dbReference>
<accession>A0A4Y9EMA2</accession>
<keyword evidence="2" id="KW-0238">DNA-binding</keyword>
<evidence type="ECO:0000256" key="1">
    <source>
        <dbReference type="ARBA" id="ARBA00023015"/>
    </source>
</evidence>
<reference evidence="5 6" key="1">
    <citation type="submission" date="2019-02" db="EMBL/GenBank/DDBJ databases">
        <title>Polymorphobacter sp. isolated from the lake at the Tibet of China.</title>
        <authorList>
            <person name="Li A."/>
        </authorList>
    </citation>
    <scope>NUCLEOTIDE SEQUENCE [LARGE SCALE GENOMIC DNA]</scope>
    <source>
        <strain evidence="5 6">DJ1R-1</strain>
    </source>
</reference>
<dbReference type="InterPro" id="IPR036390">
    <property type="entry name" value="WH_DNA-bd_sf"/>
</dbReference>
<proteinExistence type="predicted"/>
<dbReference type="InterPro" id="IPR000595">
    <property type="entry name" value="cNMP-bd_dom"/>
</dbReference>
<dbReference type="Gene3D" id="1.10.10.10">
    <property type="entry name" value="Winged helix-like DNA-binding domain superfamily/Winged helix DNA-binding domain"/>
    <property type="match status" value="1"/>
</dbReference>
<dbReference type="GO" id="GO:0003677">
    <property type="term" value="F:DNA binding"/>
    <property type="evidence" value="ECO:0007669"/>
    <property type="project" value="UniProtKB-KW"/>
</dbReference>
<dbReference type="Proteomes" id="UP000297737">
    <property type="component" value="Unassembled WGS sequence"/>
</dbReference>
<dbReference type="EMBL" id="SIHO01000002">
    <property type="protein sequence ID" value="TFU03132.1"/>
    <property type="molecule type" value="Genomic_DNA"/>
</dbReference>
<comment type="caution">
    <text evidence="5">The sequence shown here is derived from an EMBL/GenBank/DDBJ whole genome shotgun (WGS) entry which is preliminary data.</text>
</comment>
<dbReference type="CDD" id="cd00038">
    <property type="entry name" value="CAP_ED"/>
    <property type="match status" value="1"/>
</dbReference>
<name>A0A4Y9EMA2_9SPHN</name>
<dbReference type="GO" id="GO:0006355">
    <property type="term" value="P:regulation of DNA-templated transcription"/>
    <property type="evidence" value="ECO:0007669"/>
    <property type="project" value="InterPro"/>
</dbReference>
<dbReference type="Pfam" id="PF13545">
    <property type="entry name" value="HTH_Crp_2"/>
    <property type="match status" value="1"/>
</dbReference>
<keyword evidence="6" id="KW-1185">Reference proteome</keyword>
<sequence length="232" mass="24719">MTSREQAASTLISTTGWLGGCAPAFRDWMVANTQWRVYAPGEGLTHAGDADGAVYCVGDGQVHFVTGIGMADVGTAFFGLPGGWWGHAPLLGGVYIGSAVATTDSLCGAVRLQALRARLAAHPGDWEQIALVISDQFVMAVGAHADMLIGDSRRRVAATILRLGGWRHRRYRLSPPDAFICTQEHLAGACAFSRNTVGKVVRGLEAEGLIDTRYGRIAILDAKRLRKAAEAD</sequence>
<dbReference type="OrthoDB" id="3525895at2"/>